<dbReference type="SMART" id="SM00947">
    <property type="entry name" value="Pro_CA"/>
    <property type="match status" value="1"/>
</dbReference>
<dbReference type="GO" id="GO:0008270">
    <property type="term" value="F:zinc ion binding"/>
    <property type="evidence" value="ECO:0007669"/>
    <property type="project" value="InterPro"/>
</dbReference>
<feature type="binding site" evidence="6">
    <location>
        <position position="96"/>
    </location>
    <ligand>
        <name>Zn(2+)</name>
        <dbReference type="ChEBI" id="CHEBI:29105"/>
    </ligand>
</feature>
<comment type="catalytic activity">
    <reaction evidence="5">
        <text>hydrogencarbonate + H(+) = CO2 + H2O</text>
        <dbReference type="Rhea" id="RHEA:10748"/>
        <dbReference type="ChEBI" id="CHEBI:15377"/>
        <dbReference type="ChEBI" id="CHEBI:15378"/>
        <dbReference type="ChEBI" id="CHEBI:16526"/>
        <dbReference type="ChEBI" id="CHEBI:17544"/>
        <dbReference type="EC" id="4.2.1.1"/>
    </reaction>
</comment>
<dbReference type="InterPro" id="IPR001765">
    <property type="entry name" value="Carbonic_anhydrase"/>
</dbReference>
<dbReference type="InterPro" id="IPR036874">
    <property type="entry name" value="Carbonic_anhydrase_sf"/>
</dbReference>
<reference evidence="7 8" key="1">
    <citation type="submission" date="2015-11" db="EMBL/GenBank/DDBJ databases">
        <title>Bacillus caseinolyticus sp nov.</title>
        <authorList>
            <person name="Dastager S.G."/>
            <person name="Mawlankar R."/>
        </authorList>
    </citation>
    <scope>NUCLEOTIDE SEQUENCE [LARGE SCALE GENOMIC DNA]</scope>
    <source>
        <strain evidence="7 8">SGD-V-76</strain>
    </source>
</reference>
<protein>
    <recommendedName>
        <fullName evidence="2">carbonic anhydrase</fullName>
        <ecNumber evidence="2">4.2.1.1</ecNumber>
    </recommendedName>
</protein>
<proteinExistence type="inferred from homology"/>
<dbReference type="RefSeq" id="WP_025911908.1">
    <property type="nucleotide sequence ID" value="NZ_KQ758663.1"/>
</dbReference>
<evidence type="ECO:0000256" key="6">
    <source>
        <dbReference type="PIRSR" id="PIRSR601765-1"/>
    </source>
</evidence>
<comment type="similarity">
    <text evidence="1">Belongs to the beta-class carbonic anhydrase family.</text>
</comment>
<evidence type="ECO:0000313" key="8">
    <source>
        <dbReference type="Proteomes" id="UP000053681"/>
    </source>
</evidence>
<keyword evidence="4 6" id="KW-0862">Zinc</keyword>
<dbReference type="Proteomes" id="UP000053681">
    <property type="component" value="Unassembled WGS sequence"/>
</dbReference>
<keyword evidence="3 6" id="KW-0479">Metal-binding</keyword>
<dbReference type="EC" id="4.2.1.1" evidence="2"/>
<sequence>MSLLNEILTYNEKFVENNEYRKYETSKLPDKKMVILSCMDTRLVELLPQSMNLRNGDVKIVKNAGALVSHPFGSVMRSILVAVYALQADEVYVIGHHDCGAGKLEPISFLEAVKEQGISEEVIDTIEKSGIDLKSWLKGFDSVEETVQHTTSTIRNHPLFAKHIPVHGLVIDPGTGKLDVIVDGYEYVKEKQNS</sequence>
<dbReference type="GO" id="GO:0004089">
    <property type="term" value="F:carbonate dehydratase activity"/>
    <property type="evidence" value="ECO:0007669"/>
    <property type="project" value="UniProtKB-EC"/>
</dbReference>
<evidence type="ECO:0000256" key="3">
    <source>
        <dbReference type="ARBA" id="ARBA00022723"/>
    </source>
</evidence>
<feature type="binding site" evidence="6">
    <location>
        <position position="99"/>
    </location>
    <ligand>
        <name>Zn(2+)</name>
        <dbReference type="ChEBI" id="CHEBI:29105"/>
    </ligand>
</feature>
<dbReference type="Gene3D" id="3.40.1050.10">
    <property type="entry name" value="Carbonic anhydrase"/>
    <property type="match status" value="1"/>
</dbReference>
<accession>A0A0V8JJV2</accession>
<dbReference type="SUPFAM" id="SSF53056">
    <property type="entry name" value="beta-carbonic anhydrase, cab"/>
    <property type="match status" value="1"/>
</dbReference>
<name>A0A0V8JJV2_9BACI</name>
<evidence type="ECO:0000256" key="2">
    <source>
        <dbReference type="ARBA" id="ARBA00012925"/>
    </source>
</evidence>
<gene>
    <name evidence="7" type="ORF">AS180_13950</name>
</gene>
<keyword evidence="8" id="KW-1185">Reference proteome</keyword>
<dbReference type="EMBL" id="LNQP01000048">
    <property type="protein sequence ID" value="KSU87279.1"/>
    <property type="molecule type" value="Genomic_DNA"/>
</dbReference>
<organism evidence="7 8">
    <name type="scientific">Priestia veravalensis</name>
    <dbReference type="NCBI Taxonomy" id="1414648"/>
    <lineage>
        <taxon>Bacteria</taxon>
        <taxon>Bacillati</taxon>
        <taxon>Bacillota</taxon>
        <taxon>Bacilli</taxon>
        <taxon>Bacillales</taxon>
        <taxon>Bacillaceae</taxon>
        <taxon>Priestia</taxon>
    </lineage>
</organism>
<dbReference type="CDD" id="cd03379">
    <property type="entry name" value="beta_CA_cladeD"/>
    <property type="match status" value="1"/>
</dbReference>
<evidence type="ECO:0000256" key="1">
    <source>
        <dbReference type="ARBA" id="ARBA00006217"/>
    </source>
</evidence>
<evidence type="ECO:0000313" key="7">
    <source>
        <dbReference type="EMBL" id="KSU87279.1"/>
    </source>
</evidence>
<dbReference type="AlphaFoldDB" id="A0A0V8JJV2"/>
<dbReference type="Pfam" id="PF00484">
    <property type="entry name" value="Pro_CA"/>
    <property type="match status" value="1"/>
</dbReference>
<dbReference type="GeneID" id="93684089"/>
<evidence type="ECO:0000256" key="5">
    <source>
        <dbReference type="ARBA" id="ARBA00048348"/>
    </source>
</evidence>
<evidence type="ECO:0000256" key="4">
    <source>
        <dbReference type="ARBA" id="ARBA00022833"/>
    </source>
</evidence>
<comment type="cofactor">
    <cofactor evidence="6">
        <name>Zn(2+)</name>
        <dbReference type="ChEBI" id="CHEBI:29105"/>
    </cofactor>
    <text evidence="6">Binds 1 zinc ion per subunit.</text>
</comment>
<comment type="caution">
    <text evidence="7">The sequence shown here is derived from an EMBL/GenBank/DDBJ whole genome shotgun (WGS) entry which is preliminary data.</text>
</comment>
<feature type="binding site" evidence="6">
    <location>
        <position position="40"/>
    </location>
    <ligand>
        <name>Zn(2+)</name>
        <dbReference type="ChEBI" id="CHEBI:29105"/>
    </ligand>
</feature>
<dbReference type="PANTHER" id="PTHR43175">
    <property type="entry name" value="CARBONIC ANHYDRASE"/>
    <property type="match status" value="1"/>
</dbReference>
<feature type="binding site" evidence="6">
    <location>
        <position position="38"/>
    </location>
    <ligand>
        <name>Zn(2+)</name>
        <dbReference type="ChEBI" id="CHEBI:29105"/>
    </ligand>
</feature>
<dbReference type="PANTHER" id="PTHR43175:SF3">
    <property type="entry name" value="CARBON DISULFIDE HYDROLASE"/>
    <property type="match status" value="1"/>
</dbReference>